<organism evidence="1 2">
    <name type="scientific">Araneus ventricosus</name>
    <name type="common">Orbweaver spider</name>
    <name type="synonym">Epeira ventricosa</name>
    <dbReference type="NCBI Taxonomy" id="182803"/>
    <lineage>
        <taxon>Eukaryota</taxon>
        <taxon>Metazoa</taxon>
        <taxon>Ecdysozoa</taxon>
        <taxon>Arthropoda</taxon>
        <taxon>Chelicerata</taxon>
        <taxon>Arachnida</taxon>
        <taxon>Araneae</taxon>
        <taxon>Araneomorphae</taxon>
        <taxon>Entelegynae</taxon>
        <taxon>Araneoidea</taxon>
        <taxon>Araneidae</taxon>
        <taxon>Araneus</taxon>
    </lineage>
</organism>
<keyword evidence="2" id="KW-1185">Reference proteome</keyword>
<gene>
    <name evidence="1" type="ORF">AVEN_115905_1</name>
</gene>
<evidence type="ECO:0000313" key="2">
    <source>
        <dbReference type="Proteomes" id="UP000499080"/>
    </source>
</evidence>
<sequence length="101" mass="11578">MPLKRCLTEKEIKELINGCSNIEDDYDFPDWTAGEEMKHILDELEDSYLVALNMKIYSTTEATKSVTSLQNEDSNQDSQVVITTCIQEISKKSEKSKREIV</sequence>
<reference evidence="1 2" key="1">
    <citation type="journal article" date="2019" name="Sci. Rep.">
        <title>Orb-weaving spider Araneus ventricosus genome elucidates the spidroin gene catalogue.</title>
        <authorList>
            <person name="Kono N."/>
            <person name="Nakamura H."/>
            <person name="Ohtoshi R."/>
            <person name="Moran D.A.P."/>
            <person name="Shinohara A."/>
            <person name="Yoshida Y."/>
            <person name="Fujiwara M."/>
            <person name="Mori M."/>
            <person name="Tomita M."/>
            <person name="Arakawa K."/>
        </authorList>
    </citation>
    <scope>NUCLEOTIDE SEQUENCE [LARGE SCALE GENOMIC DNA]</scope>
</reference>
<comment type="caution">
    <text evidence="1">The sequence shown here is derived from an EMBL/GenBank/DDBJ whole genome shotgun (WGS) entry which is preliminary data.</text>
</comment>
<dbReference type="Proteomes" id="UP000499080">
    <property type="component" value="Unassembled WGS sequence"/>
</dbReference>
<proteinExistence type="predicted"/>
<accession>A0A4Y2PF75</accession>
<evidence type="ECO:0000313" key="1">
    <source>
        <dbReference type="EMBL" id="GBN50658.1"/>
    </source>
</evidence>
<protein>
    <submittedName>
        <fullName evidence="1">Uncharacterized protein</fullName>
    </submittedName>
</protein>
<name>A0A4Y2PF75_ARAVE</name>
<dbReference type="EMBL" id="BGPR01011309">
    <property type="protein sequence ID" value="GBN50658.1"/>
    <property type="molecule type" value="Genomic_DNA"/>
</dbReference>
<dbReference type="AlphaFoldDB" id="A0A4Y2PF75"/>